<dbReference type="PANTHER" id="PTHR13255">
    <property type="entry name" value="ATAXIN-10"/>
    <property type="match status" value="1"/>
</dbReference>
<sequence length="512" mass="57702">MSDLVETTESESWGFLLSKLRESGASGPQDEQSDILHSLLQHSLQLENRQSLTQDDVMMIVKLLSDWSEIYSSKSTPETPPKPGDPALLSLIKLLLNSCAGVPCNQHYLLEAGALAEISKLLLQFVTSHQQMPISTGDHRDVVVTATLQLLGNICVGFRDGRDKVWRKFFPQTLRSILRSFGQVEMVCMVLHNCTCTEDAKNRTREMVTSEGGLAILSHIVGAHEEKNCEWRSIFLRSFVDQMPLSELHRVLIPFQYGLWTALLETACQLMNHDQQIEVGGGKEAWPQWEEGECVYLVEMWRGEVGKVMSDQAAILIECFNTSSTEQLSSTAKMNVGVLTSVLKLLCCLSIRERYLHLLQTKTQTLDSAIELLRQLSTLDGSNNSTRHLSSLKESRKTTEIRKEGPLFGMKRDLLQFIGSLLYHCPHMQERIRMLEAIPLILNQCHLDHGNPYILQWAVLTIRNMCEDNPANQEMIAKLETRGVAEATAAQFRPGCEVEVTQNGRLRVKPKT</sequence>
<evidence type="ECO:0000313" key="8">
    <source>
        <dbReference type="Proteomes" id="UP001174909"/>
    </source>
</evidence>
<dbReference type="GO" id="GO:0005829">
    <property type="term" value="C:cytosol"/>
    <property type="evidence" value="ECO:0007669"/>
    <property type="project" value="TreeGrafter"/>
</dbReference>
<dbReference type="InterPro" id="IPR016024">
    <property type="entry name" value="ARM-type_fold"/>
</dbReference>
<name>A0AA35RKV4_GEOBA</name>
<dbReference type="Proteomes" id="UP001174909">
    <property type="component" value="Unassembled WGS sequence"/>
</dbReference>
<dbReference type="Pfam" id="PF09759">
    <property type="entry name" value="Atx10homo_assoc"/>
    <property type="match status" value="1"/>
</dbReference>
<dbReference type="InterPro" id="IPR011989">
    <property type="entry name" value="ARM-like"/>
</dbReference>
<keyword evidence="4" id="KW-0131">Cell cycle</keyword>
<comment type="function">
    <text evidence="5">May play a role in the regulation of cytokinesis. May play a role in signaling by stimulating protein glycosylation. Induces neuritogenesis by activating the Ras-MAP kinase pathway and is necessary for the survival of cerebellar neurons. Does not appear to play a major role in ciliogenesis.</text>
</comment>
<keyword evidence="8" id="KW-1185">Reference proteome</keyword>
<dbReference type="Gene3D" id="1.25.10.10">
    <property type="entry name" value="Leucine-rich Repeat Variant"/>
    <property type="match status" value="2"/>
</dbReference>
<evidence type="ECO:0000256" key="5">
    <source>
        <dbReference type="ARBA" id="ARBA00045173"/>
    </source>
</evidence>
<dbReference type="PANTHER" id="PTHR13255:SF0">
    <property type="entry name" value="ATAXIN-10"/>
    <property type="match status" value="1"/>
</dbReference>
<evidence type="ECO:0000313" key="7">
    <source>
        <dbReference type="EMBL" id="CAI8013408.1"/>
    </source>
</evidence>
<organism evidence="7 8">
    <name type="scientific">Geodia barretti</name>
    <name type="common">Barrett's horny sponge</name>
    <dbReference type="NCBI Taxonomy" id="519541"/>
    <lineage>
        <taxon>Eukaryota</taxon>
        <taxon>Metazoa</taxon>
        <taxon>Porifera</taxon>
        <taxon>Demospongiae</taxon>
        <taxon>Heteroscleromorpha</taxon>
        <taxon>Tetractinellida</taxon>
        <taxon>Astrophorina</taxon>
        <taxon>Geodiidae</taxon>
        <taxon>Geodia</taxon>
    </lineage>
</organism>
<dbReference type="EMBL" id="CASHTH010001259">
    <property type="protein sequence ID" value="CAI8013408.1"/>
    <property type="molecule type" value="Genomic_DNA"/>
</dbReference>
<evidence type="ECO:0000259" key="6">
    <source>
        <dbReference type="Pfam" id="PF09759"/>
    </source>
</evidence>
<feature type="domain" description="Ataxin-10" evidence="6">
    <location>
        <begin position="410"/>
        <end position="509"/>
    </location>
</feature>
<evidence type="ECO:0000256" key="4">
    <source>
        <dbReference type="ARBA" id="ARBA00023306"/>
    </source>
</evidence>
<protein>
    <recommendedName>
        <fullName evidence="2">Ataxin-10</fullName>
    </recommendedName>
</protein>
<evidence type="ECO:0000256" key="2">
    <source>
        <dbReference type="ARBA" id="ARBA00018804"/>
    </source>
</evidence>
<comment type="caution">
    <text evidence="7">The sequence shown here is derived from an EMBL/GenBank/DDBJ whole genome shotgun (WGS) entry which is preliminary data.</text>
</comment>
<proteinExistence type="inferred from homology"/>
<reference evidence="7" key="1">
    <citation type="submission" date="2023-03" db="EMBL/GenBank/DDBJ databases">
        <authorList>
            <person name="Steffen K."/>
            <person name="Cardenas P."/>
        </authorList>
    </citation>
    <scope>NUCLEOTIDE SEQUENCE</scope>
</reference>
<dbReference type="InterPro" id="IPR051374">
    <property type="entry name" value="Ataxin-10/CTR86_families"/>
</dbReference>
<comment type="similarity">
    <text evidence="1">Belongs to the ataxin-10 family.</text>
</comment>
<accession>A0AA35RKV4</accession>
<gene>
    <name evidence="7" type="ORF">GBAR_LOCUS8506</name>
</gene>
<evidence type="ECO:0000256" key="3">
    <source>
        <dbReference type="ARBA" id="ARBA00022618"/>
    </source>
</evidence>
<dbReference type="SUPFAM" id="SSF48371">
    <property type="entry name" value="ARM repeat"/>
    <property type="match status" value="1"/>
</dbReference>
<keyword evidence="3" id="KW-0132">Cell division</keyword>
<dbReference type="AlphaFoldDB" id="A0AA35RKV4"/>
<dbReference type="GO" id="GO:0051301">
    <property type="term" value="P:cell division"/>
    <property type="evidence" value="ECO:0007669"/>
    <property type="project" value="UniProtKB-KW"/>
</dbReference>
<dbReference type="InterPro" id="IPR019156">
    <property type="entry name" value="Ataxin-10_domain"/>
</dbReference>
<evidence type="ECO:0000256" key="1">
    <source>
        <dbReference type="ARBA" id="ARBA00008384"/>
    </source>
</evidence>